<reference evidence="10 11" key="1">
    <citation type="submission" date="2018-08" db="EMBL/GenBank/DDBJ databases">
        <title>Genome analysis of the thermophilic bacterium of the candidate phylum Aminicenantes from deep subsurface aquifer revealed its physiology and ecological role.</title>
        <authorList>
            <person name="Kadnikov V.V."/>
            <person name="Mardanov A.V."/>
            <person name="Beletsky A.V."/>
            <person name="Karnachuk O.V."/>
            <person name="Ravin N.V."/>
        </authorList>
    </citation>
    <scope>NUCLEOTIDE SEQUENCE [LARGE SCALE GENOMIC DNA]</scope>
    <source>
        <strain evidence="10">BY38</strain>
    </source>
</reference>
<evidence type="ECO:0000256" key="9">
    <source>
        <dbReference type="SAM" id="Phobius"/>
    </source>
</evidence>
<proteinExistence type="inferred from homology"/>
<comment type="caution">
    <text evidence="10">The sequence shown here is derived from an EMBL/GenBank/DDBJ whole genome shotgun (WGS) entry which is preliminary data.</text>
</comment>
<evidence type="ECO:0000313" key="11">
    <source>
        <dbReference type="Proteomes" id="UP000257323"/>
    </source>
</evidence>
<dbReference type="Gene3D" id="1.20.1460.20">
    <property type="match status" value="1"/>
</dbReference>
<evidence type="ECO:0000313" key="10">
    <source>
        <dbReference type="EMBL" id="RFT16295.1"/>
    </source>
</evidence>
<feature type="transmembrane region" description="Helical" evidence="9">
    <location>
        <begin position="442"/>
        <end position="465"/>
    </location>
</feature>
<organism evidence="10 11">
    <name type="scientific">Candidatus Saccharicenans subterraneus</name>
    <dbReference type="NCBI Taxonomy" id="2508984"/>
    <lineage>
        <taxon>Bacteria</taxon>
        <taxon>Candidatus Aminicenantota</taxon>
        <taxon>Candidatus Aminicenantia</taxon>
        <taxon>Candidatus Aminicenantales</taxon>
        <taxon>Candidatus Saccharicenantaceae</taxon>
        <taxon>Candidatus Saccharicenans</taxon>
    </lineage>
</organism>
<dbReference type="PANTHER" id="PTHR11629">
    <property type="entry name" value="VACUOLAR PROTON ATPASES"/>
    <property type="match status" value="1"/>
</dbReference>
<keyword evidence="8" id="KW-0175">Coiled coil</keyword>
<dbReference type="PANTHER" id="PTHR11629:SF63">
    <property type="entry name" value="V-TYPE PROTON ATPASE SUBUNIT A"/>
    <property type="match status" value="1"/>
</dbReference>
<feature type="transmembrane region" description="Helical" evidence="9">
    <location>
        <begin position="361"/>
        <end position="391"/>
    </location>
</feature>
<evidence type="ECO:0000256" key="4">
    <source>
        <dbReference type="ARBA" id="ARBA00022692"/>
    </source>
</evidence>
<feature type="transmembrane region" description="Helical" evidence="9">
    <location>
        <begin position="403"/>
        <end position="427"/>
    </location>
</feature>
<keyword evidence="7 9" id="KW-0472">Membrane</keyword>
<evidence type="ECO:0000256" key="2">
    <source>
        <dbReference type="ARBA" id="ARBA00009904"/>
    </source>
</evidence>
<name>A0A3E2BNH1_9BACT</name>
<comment type="similarity">
    <text evidence="2">Belongs to the V-ATPase 116 kDa subunit family.</text>
</comment>
<protein>
    <submittedName>
        <fullName evidence="10">V-type ATP synthase subunit I</fullName>
    </submittedName>
</protein>
<dbReference type="GO" id="GO:0016471">
    <property type="term" value="C:vacuolar proton-transporting V-type ATPase complex"/>
    <property type="evidence" value="ECO:0007669"/>
    <property type="project" value="TreeGrafter"/>
</dbReference>
<gene>
    <name evidence="10" type="ORF">OP8BY_1899</name>
</gene>
<keyword evidence="5 9" id="KW-1133">Transmembrane helix</keyword>
<dbReference type="GO" id="GO:0033179">
    <property type="term" value="C:proton-transporting V-type ATPase, V0 domain"/>
    <property type="evidence" value="ECO:0007669"/>
    <property type="project" value="InterPro"/>
</dbReference>
<dbReference type="EMBL" id="QUAH01000004">
    <property type="protein sequence ID" value="RFT16295.1"/>
    <property type="molecule type" value="Genomic_DNA"/>
</dbReference>
<feature type="transmembrane region" description="Helical" evidence="9">
    <location>
        <begin position="579"/>
        <end position="602"/>
    </location>
</feature>
<accession>A0A3E2BNH1</accession>
<keyword evidence="3" id="KW-0813">Transport</keyword>
<evidence type="ECO:0000256" key="3">
    <source>
        <dbReference type="ARBA" id="ARBA00022448"/>
    </source>
</evidence>
<evidence type="ECO:0000256" key="8">
    <source>
        <dbReference type="SAM" id="Coils"/>
    </source>
</evidence>
<dbReference type="Gene3D" id="3.30.70.2750">
    <property type="match status" value="1"/>
</dbReference>
<comment type="subcellular location">
    <subcellularLocation>
        <location evidence="1">Membrane</location>
        <topology evidence="1">Multi-pass membrane protein</topology>
    </subcellularLocation>
</comment>
<evidence type="ECO:0000256" key="5">
    <source>
        <dbReference type="ARBA" id="ARBA00022989"/>
    </source>
</evidence>
<dbReference type="Gene3D" id="3.30.70.2170">
    <property type="match status" value="1"/>
</dbReference>
<feature type="transmembrane region" description="Helical" evidence="9">
    <location>
        <begin position="500"/>
        <end position="516"/>
    </location>
</feature>
<dbReference type="InterPro" id="IPR002490">
    <property type="entry name" value="V-ATPase_116kDa_su"/>
</dbReference>
<evidence type="ECO:0000256" key="1">
    <source>
        <dbReference type="ARBA" id="ARBA00004141"/>
    </source>
</evidence>
<sequence>MAISRVKRFEILLPAGELEGFLSYLQELGIAQIDPVSFQELELKPVEVDTSEHERWLARINRLLQSLPEPEEKKGLDKLLTPRPKYSAALRKALLDFGYQKVVEDFERLEARRNELLQEIKQLEREEEFLKPLAALAIPLKELTGFRHCQVQLIQVQPQDLEQVQEKFREIPAQLFVVSEEKSRVFILIINHETAREEVDSIFSELKTVFISLGSYLGRVKGEEKLSDVLAGLSLRREEKKRQVEQLDKDLSGFAVHRPALMAVHDVLLSEKEKLAGASRAGLTEKTGCLQGWIPAAEEENFRNRITKYSDHIYLIIRDPRPEELEEAPVILENPEIVRPFEIITGLYGLPQPRTIEPTIFLAPFFFVFVGLCVSEAGYGLVVALLSLLYLKLARPKGETELFLKLLFYLGLSNIVLGTLVGGWFGFPIKSLLLIDPLQDPIPFMVLALVLGFIQVMLSTFLSLVREYRSGDRVGAIAVKGGWLLLLPSLVGYLVLKKPVFGIMALVGASGIVFFSSKSRNPLARFFSGLYALYGISGYLADTLSYSRILALGLSTGVIAMVVNNLFQIAWKIPYVGWLAAILIFIGGHLFNLGISFLGAFVHSMRLQFVEFFTRFYQAGGKPFKPLKLESKYVEFIR</sequence>
<dbReference type="GO" id="GO:0046961">
    <property type="term" value="F:proton-transporting ATPase activity, rotational mechanism"/>
    <property type="evidence" value="ECO:0007669"/>
    <property type="project" value="InterPro"/>
</dbReference>
<dbReference type="Proteomes" id="UP000257323">
    <property type="component" value="Unassembled WGS sequence"/>
</dbReference>
<dbReference type="GO" id="GO:0051117">
    <property type="term" value="F:ATPase binding"/>
    <property type="evidence" value="ECO:0007669"/>
    <property type="project" value="TreeGrafter"/>
</dbReference>
<feature type="coiled-coil region" evidence="8">
    <location>
        <begin position="99"/>
        <end position="126"/>
    </location>
</feature>
<feature type="transmembrane region" description="Helical" evidence="9">
    <location>
        <begin position="477"/>
        <end position="494"/>
    </location>
</feature>
<evidence type="ECO:0000256" key="6">
    <source>
        <dbReference type="ARBA" id="ARBA00023065"/>
    </source>
</evidence>
<keyword evidence="4 9" id="KW-0812">Transmembrane</keyword>
<feature type="transmembrane region" description="Helical" evidence="9">
    <location>
        <begin position="546"/>
        <end position="567"/>
    </location>
</feature>
<keyword evidence="6" id="KW-0406">Ion transport</keyword>
<evidence type="ECO:0000256" key="7">
    <source>
        <dbReference type="ARBA" id="ARBA00023136"/>
    </source>
</evidence>
<dbReference type="GO" id="GO:0007035">
    <property type="term" value="P:vacuolar acidification"/>
    <property type="evidence" value="ECO:0007669"/>
    <property type="project" value="TreeGrafter"/>
</dbReference>
<dbReference type="AlphaFoldDB" id="A0A3E2BNH1"/>